<dbReference type="OrthoDB" id="7915172at2"/>
<protein>
    <submittedName>
        <fullName evidence="1">Uncharacterized protein</fullName>
    </submittedName>
</protein>
<accession>A0A1C3VLA2</accession>
<organism evidence="1 2">
    <name type="scientific">Rhizobium lusitanum</name>
    <dbReference type="NCBI Taxonomy" id="293958"/>
    <lineage>
        <taxon>Bacteria</taxon>
        <taxon>Pseudomonadati</taxon>
        <taxon>Pseudomonadota</taxon>
        <taxon>Alphaproteobacteria</taxon>
        <taxon>Hyphomicrobiales</taxon>
        <taxon>Rhizobiaceae</taxon>
        <taxon>Rhizobium/Agrobacterium group</taxon>
        <taxon>Rhizobium</taxon>
    </lineage>
</organism>
<dbReference type="EMBL" id="FMAF01000005">
    <property type="protein sequence ID" value="SCB28526.1"/>
    <property type="molecule type" value="Genomic_DNA"/>
</dbReference>
<proteinExistence type="predicted"/>
<dbReference type="AlphaFoldDB" id="A0A1C3VLA2"/>
<gene>
    <name evidence="1" type="ORF">GA0061101_105473</name>
</gene>
<reference evidence="1 2" key="1">
    <citation type="submission" date="2016-08" db="EMBL/GenBank/DDBJ databases">
        <authorList>
            <person name="Seilhamer J.J."/>
        </authorList>
    </citation>
    <scope>NUCLEOTIDE SEQUENCE [LARGE SCALE GENOMIC DNA]</scope>
    <source>
        <strain evidence="1 2">P1-7</strain>
    </source>
</reference>
<dbReference type="RefSeq" id="WP_037202395.1">
    <property type="nucleotide sequence ID" value="NZ_FMAF01000005.1"/>
</dbReference>
<name>A0A1C3VLA2_9HYPH</name>
<evidence type="ECO:0000313" key="1">
    <source>
        <dbReference type="EMBL" id="SCB28526.1"/>
    </source>
</evidence>
<dbReference type="Proteomes" id="UP000199205">
    <property type="component" value="Unassembled WGS sequence"/>
</dbReference>
<evidence type="ECO:0000313" key="2">
    <source>
        <dbReference type="Proteomes" id="UP000199205"/>
    </source>
</evidence>
<sequence length="183" mass="18890">MFSRQFLLVSGLAAATLSTGAWVHSADAAPRDKAFFQSVAGSWSGPGEIVAGKYKGTKFTCALTGKALDSSNAGVKLDGTCRVGVFQQPMSAEITQSGGSYTGKFLDGAAGKGLDVTSGTVNDGTVVLGLNRQKLNGAMIARVTNDKLMNVTISVKVGEQMVPVIGVTLKRADIDQMAVGSIQ</sequence>